<gene>
    <name evidence="2" type="ORF">P7D79_14765</name>
</gene>
<dbReference type="Proteomes" id="UP001264335">
    <property type="component" value="Unassembled WGS sequence"/>
</dbReference>
<keyword evidence="1" id="KW-0175">Coiled coil</keyword>
<sequence>MDKKIEIKQIELNKLKKELETIKNLPYGGMPLAFEVKWVEKRYKQLEKEINELKESN</sequence>
<name>A0ABD5FD03_ENTAV</name>
<dbReference type="EMBL" id="JARPWY010000045">
    <property type="protein sequence ID" value="MDT2515485.1"/>
    <property type="molecule type" value="Genomic_DNA"/>
</dbReference>
<comment type="caution">
    <text evidence="2">The sequence shown here is derived from an EMBL/GenBank/DDBJ whole genome shotgun (WGS) entry which is preliminary data.</text>
</comment>
<evidence type="ECO:0000313" key="2">
    <source>
        <dbReference type="EMBL" id="MDT2515485.1"/>
    </source>
</evidence>
<accession>A0ABD5FD03</accession>
<feature type="coiled-coil region" evidence="1">
    <location>
        <begin position="5"/>
        <end position="56"/>
    </location>
</feature>
<evidence type="ECO:0008006" key="4">
    <source>
        <dbReference type="Google" id="ProtNLM"/>
    </source>
</evidence>
<dbReference type="AlphaFoldDB" id="A0ABD5FD03"/>
<protein>
    <recommendedName>
        <fullName evidence="4">Histidine kinase</fullName>
    </recommendedName>
</protein>
<dbReference type="RefSeq" id="WP_164872394.1">
    <property type="nucleotide sequence ID" value="NZ_JAEMPA010000242.1"/>
</dbReference>
<evidence type="ECO:0000313" key="3">
    <source>
        <dbReference type="Proteomes" id="UP001264335"/>
    </source>
</evidence>
<organism evidence="2 3">
    <name type="scientific">Enterococcus avium</name>
    <name type="common">Streptococcus avium</name>
    <dbReference type="NCBI Taxonomy" id="33945"/>
    <lineage>
        <taxon>Bacteria</taxon>
        <taxon>Bacillati</taxon>
        <taxon>Bacillota</taxon>
        <taxon>Bacilli</taxon>
        <taxon>Lactobacillales</taxon>
        <taxon>Enterococcaceae</taxon>
        <taxon>Enterococcus</taxon>
    </lineage>
</organism>
<reference evidence="2 3" key="1">
    <citation type="submission" date="2023-03" db="EMBL/GenBank/DDBJ databases">
        <authorList>
            <person name="Shen W."/>
            <person name="Cai J."/>
        </authorList>
    </citation>
    <scope>NUCLEOTIDE SEQUENCE [LARGE SCALE GENOMIC DNA]</scope>
    <source>
        <strain evidence="2 3">Y2</strain>
    </source>
</reference>
<proteinExistence type="predicted"/>
<evidence type="ECO:0000256" key="1">
    <source>
        <dbReference type="SAM" id="Coils"/>
    </source>
</evidence>